<protein>
    <submittedName>
        <fullName evidence="1">Uncharacterized protein</fullName>
    </submittedName>
</protein>
<name>A0ABS7SL86_9BURK</name>
<reference evidence="1 2" key="2">
    <citation type="submission" date="2021-08" db="EMBL/GenBank/DDBJ databases">
        <title>Massilia sp. R798.</title>
        <authorList>
            <person name="Baek J.H."/>
            <person name="Jung H.S."/>
            <person name="Kim K.R."/>
            <person name="Jeon C.O."/>
        </authorList>
    </citation>
    <scope>NUCLEOTIDE SEQUENCE [LARGE SCALE GENOMIC DNA]</scope>
    <source>
        <strain evidence="1 2">R798</strain>
    </source>
</reference>
<dbReference type="EMBL" id="JAFBIL020000002">
    <property type="protein sequence ID" value="MBZ2206894.1"/>
    <property type="molecule type" value="Genomic_DNA"/>
</dbReference>
<comment type="caution">
    <text evidence="1">The sequence shown here is derived from an EMBL/GenBank/DDBJ whole genome shotgun (WGS) entry which is preliminary data.</text>
</comment>
<reference evidence="1 2" key="1">
    <citation type="submission" date="2021-01" db="EMBL/GenBank/DDBJ databases">
        <authorList>
            <person name="Ruan W."/>
            <person name="Khan S.A."/>
            <person name="Jeon C.O."/>
        </authorList>
    </citation>
    <scope>NUCLEOTIDE SEQUENCE [LARGE SCALE GENOMIC DNA]</scope>
    <source>
        <strain evidence="1 2">R798</strain>
    </source>
</reference>
<sequence>MLTLAWKILVCEILLALHRAKGHWRALMPPVLRRLRCARKIESLSNRLTAMGRKITSFEASLVAGAFREAVDADFSIRAMLKGLKEDICNIRCEMAAVPPESCAGWGGERLGAAIEQLQAVAQQTYVVADRLLWEIGEHDLKYIA</sequence>
<dbReference type="Proteomes" id="UP000809349">
    <property type="component" value="Unassembled WGS sequence"/>
</dbReference>
<evidence type="ECO:0000313" key="2">
    <source>
        <dbReference type="Proteomes" id="UP000809349"/>
    </source>
</evidence>
<accession>A0ABS7SL86</accession>
<dbReference type="RefSeq" id="WP_223467256.1">
    <property type="nucleotide sequence ID" value="NZ_JAFBIL020000002.1"/>
</dbReference>
<keyword evidence="2" id="KW-1185">Reference proteome</keyword>
<organism evidence="1 2">
    <name type="scientific">Massilia soli</name>
    <dbReference type="NCBI Taxonomy" id="2792854"/>
    <lineage>
        <taxon>Bacteria</taxon>
        <taxon>Pseudomonadati</taxon>
        <taxon>Pseudomonadota</taxon>
        <taxon>Betaproteobacteria</taxon>
        <taxon>Burkholderiales</taxon>
        <taxon>Oxalobacteraceae</taxon>
        <taxon>Telluria group</taxon>
        <taxon>Massilia</taxon>
    </lineage>
</organism>
<proteinExistence type="predicted"/>
<gene>
    <name evidence="1" type="ORF">I4X03_006440</name>
</gene>
<evidence type="ECO:0000313" key="1">
    <source>
        <dbReference type="EMBL" id="MBZ2206894.1"/>
    </source>
</evidence>